<dbReference type="Pfam" id="PF05201">
    <property type="entry name" value="GlutR_N"/>
    <property type="match status" value="1"/>
</dbReference>
<name>X0SJ07_9ZZZZ</name>
<dbReference type="InterPro" id="IPR000343">
    <property type="entry name" value="4pyrrol_synth_GluRdtase"/>
</dbReference>
<evidence type="ECO:0000259" key="6">
    <source>
        <dbReference type="Pfam" id="PF05201"/>
    </source>
</evidence>
<gene>
    <name evidence="7" type="ORF">S01H1_14059</name>
</gene>
<dbReference type="Gene3D" id="3.30.460.30">
    <property type="entry name" value="Glutamyl-tRNA reductase, N-terminal domain"/>
    <property type="match status" value="1"/>
</dbReference>
<feature type="domain" description="Glutamyl-tRNA reductase N-terminal" evidence="6">
    <location>
        <begin position="7"/>
        <end position="77"/>
    </location>
</feature>
<organism evidence="7">
    <name type="scientific">marine sediment metagenome</name>
    <dbReference type="NCBI Taxonomy" id="412755"/>
    <lineage>
        <taxon>unclassified sequences</taxon>
        <taxon>metagenomes</taxon>
        <taxon>ecological metagenomes</taxon>
    </lineage>
</organism>
<dbReference type="InterPro" id="IPR018214">
    <property type="entry name" value="GluRdtase_CS"/>
</dbReference>
<dbReference type="PIRSF" id="PIRSF000445">
    <property type="entry name" value="4pyrrol_synth_GluRdtase"/>
    <property type="match status" value="1"/>
</dbReference>
<reference evidence="7" key="1">
    <citation type="journal article" date="2014" name="Front. Microbiol.">
        <title>High frequency of phylogenetically diverse reductive dehalogenase-homologous genes in deep subseafloor sedimentary metagenomes.</title>
        <authorList>
            <person name="Kawai M."/>
            <person name="Futagami T."/>
            <person name="Toyoda A."/>
            <person name="Takaki Y."/>
            <person name="Nishi S."/>
            <person name="Hori S."/>
            <person name="Arai W."/>
            <person name="Tsubouchi T."/>
            <person name="Morono Y."/>
            <person name="Uchiyama I."/>
            <person name="Ito T."/>
            <person name="Fujiyama A."/>
            <person name="Inagaki F."/>
            <person name="Takami H."/>
        </authorList>
    </citation>
    <scope>NUCLEOTIDE SEQUENCE</scope>
    <source>
        <strain evidence="7">Expedition CK06-06</strain>
    </source>
</reference>
<dbReference type="NCBIfam" id="TIGR01035">
    <property type="entry name" value="hemA"/>
    <property type="match status" value="1"/>
</dbReference>
<keyword evidence="1" id="KW-0521">NADP</keyword>
<dbReference type="HAMAP" id="MF_00087">
    <property type="entry name" value="Glu_tRNA_reductase"/>
    <property type="match status" value="1"/>
</dbReference>
<evidence type="ECO:0000256" key="1">
    <source>
        <dbReference type="ARBA" id="ARBA00022857"/>
    </source>
</evidence>
<dbReference type="InterPro" id="IPR036343">
    <property type="entry name" value="GluRdtase_N_sf"/>
</dbReference>
<sequence length="352" mass="38012">DVSFQPENFYLLGGDEAARHLFGVAASLDSLVIGEAQILGQVKEAFAESRSAGLVGSELQRLFQSAFHVGKKVRRGTDIGARKVSIVNLARECLAELVASNPDARVALVGSGEMTGKLAEALQGLGVKDLLFVNRTLAKAETFADRWKGRAMSLVDFLANPPRVDAVCTATAAPKAIFGRDEAERLMDAGDEARPFLFLDLAIPRDVSDDVACLAGVSLCHLGTLRELAQDNRRDRFRAADQAREIIDEEVERYHQHAMESALSPLVGDTQKLAREFAESGLDTLLEGRLAHLSDEDKKSVRYWVLTKLVPNVLRLPVQSIARSADSEQVRGGGGSGGGVKVQGLRLAPPKC</sequence>
<proteinExistence type="inferred from homology"/>
<dbReference type="InterPro" id="IPR006151">
    <property type="entry name" value="Shikm_DH/Glu-tRNA_Rdtase"/>
</dbReference>
<dbReference type="InterPro" id="IPR015895">
    <property type="entry name" value="4pyrrol_synth_GluRdtase_N"/>
</dbReference>
<keyword evidence="2" id="KW-0560">Oxidoreductase</keyword>
<dbReference type="SUPFAM" id="SSF51735">
    <property type="entry name" value="NAD(P)-binding Rossmann-fold domains"/>
    <property type="match status" value="1"/>
</dbReference>
<comment type="caution">
    <text evidence="7">The sequence shown here is derived from an EMBL/GenBank/DDBJ whole genome shotgun (WGS) entry which is preliminary data.</text>
</comment>
<evidence type="ECO:0008006" key="8">
    <source>
        <dbReference type="Google" id="ProtNLM"/>
    </source>
</evidence>
<dbReference type="PANTHER" id="PTHR43013">
    <property type="entry name" value="GLUTAMYL-TRNA REDUCTASE"/>
    <property type="match status" value="1"/>
</dbReference>
<dbReference type="GO" id="GO:0050661">
    <property type="term" value="F:NADP binding"/>
    <property type="evidence" value="ECO:0007669"/>
    <property type="project" value="InterPro"/>
</dbReference>
<accession>X0SJ07</accession>
<dbReference type="GO" id="GO:0019353">
    <property type="term" value="P:protoporphyrinogen IX biosynthetic process from glutamate"/>
    <property type="evidence" value="ECO:0007669"/>
    <property type="project" value="TreeGrafter"/>
</dbReference>
<evidence type="ECO:0000259" key="5">
    <source>
        <dbReference type="Pfam" id="PF01488"/>
    </source>
</evidence>
<dbReference type="SUPFAM" id="SSF69742">
    <property type="entry name" value="Glutamyl tRNA-reductase catalytic, N-terminal domain"/>
    <property type="match status" value="1"/>
</dbReference>
<dbReference type="InterPro" id="IPR036291">
    <property type="entry name" value="NAD(P)-bd_dom_sf"/>
</dbReference>
<dbReference type="PANTHER" id="PTHR43013:SF1">
    <property type="entry name" value="GLUTAMYL-TRNA REDUCTASE"/>
    <property type="match status" value="1"/>
</dbReference>
<comment type="pathway">
    <text evidence="4">Porphyrin-containing compound metabolism.</text>
</comment>
<keyword evidence="3" id="KW-0627">Porphyrin biosynthesis</keyword>
<dbReference type="Pfam" id="PF01488">
    <property type="entry name" value="Shikimate_DH"/>
    <property type="match status" value="1"/>
</dbReference>
<dbReference type="PROSITE" id="PS00747">
    <property type="entry name" value="GLUTR"/>
    <property type="match status" value="1"/>
</dbReference>
<evidence type="ECO:0000313" key="7">
    <source>
        <dbReference type="EMBL" id="GAF81058.1"/>
    </source>
</evidence>
<feature type="non-terminal residue" evidence="7">
    <location>
        <position position="1"/>
    </location>
</feature>
<evidence type="ECO:0000256" key="3">
    <source>
        <dbReference type="ARBA" id="ARBA00023244"/>
    </source>
</evidence>
<dbReference type="EMBL" id="BARS01007292">
    <property type="protein sequence ID" value="GAF81058.1"/>
    <property type="molecule type" value="Genomic_DNA"/>
</dbReference>
<dbReference type="GO" id="GO:0008883">
    <property type="term" value="F:glutamyl-tRNA reductase activity"/>
    <property type="evidence" value="ECO:0007669"/>
    <property type="project" value="UniProtKB-EC"/>
</dbReference>
<protein>
    <recommendedName>
        <fullName evidence="8">Glutamyl-tRNA reductase</fullName>
    </recommendedName>
</protein>
<dbReference type="Gene3D" id="3.40.50.720">
    <property type="entry name" value="NAD(P)-binding Rossmann-like Domain"/>
    <property type="match status" value="1"/>
</dbReference>
<evidence type="ECO:0000256" key="2">
    <source>
        <dbReference type="ARBA" id="ARBA00023002"/>
    </source>
</evidence>
<evidence type="ECO:0000256" key="4">
    <source>
        <dbReference type="ARBA" id="ARBA00023444"/>
    </source>
</evidence>
<dbReference type="AlphaFoldDB" id="X0SJ07"/>
<feature type="domain" description="Quinate/shikimate 5-dehydrogenase/glutamyl-tRNA reductase" evidence="5">
    <location>
        <begin position="101"/>
        <end position="227"/>
    </location>
</feature>